<dbReference type="SUPFAM" id="SSF47323">
    <property type="entry name" value="Anticodon-binding domain of a subclass of class I aminoacyl-tRNA synthetases"/>
    <property type="match status" value="1"/>
</dbReference>
<dbReference type="PROSITE" id="PS00178">
    <property type="entry name" value="AA_TRNA_LIGASE_I"/>
    <property type="match status" value="1"/>
</dbReference>
<comment type="function">
    <text evidence="1 16">Is required not only for elongation of protein synthesis but also for the initiation of all mRNA translation through initiator tRNA(fMet) aminoacylation.</text>
</comment>
<evidence type="ECO:0000256" key="6">
    <source>
        <dbReference type="ARBA" id="ARBA00022555"/>
    </source>
</evidence>
<dbReference type="Proteomes" id="UP001320326">
    <property type="component" value="Chromosome"/>
</dbReference>
<feature type="binding site" evidence="16">
    <location>
        <position position="143"/>
    </location>
    <ligand>
        <name>Zn(2+)</name>
        <dbReference type="ChEBI" id="CHEBI:29105"/>
    </ligand>
</feature>
<comment type="subcellular location">
    <subcellularLocation>
        <location evidence="2 16">Cytoplasm</location>
    </subcellularLocation>
</comment>
<evidence type="ECO:0000256" key="3">
    <source>
        <dbReference type="ARBA" id="ARBA00008258"/>
    </source>
</evidence>
<comment type="cofactor">
    <cofactor evidence="16">
        <name>Zn(2+)</name>
        <dbReference type="ChEBI" id="CHEBI:29105"/>
    </cofactor>
    <text evidence="16">Binds 1 zinc ion per subunit.</text>
</comment>
<keyword evidence="13 16" id="KW-0648">Protein biosynthesis</keyword>
<sequence length="736" mass="82169">MPRKILVTSALPYANGSIHLGHLVEYIQTDIWVRFQKMSGNTCHYVCADDTHGTPIMLRAEKEGITPEQLIAKVWQEHYDDFRAFHVAFDNYGSTNSAETREFAEGIYRTLKAANLIEVRSIEQYYDPAKQMFLPDRFIKGECPKCHAKDQYGDNCEVCGAAYAPTELIEPYSAVSGTKPELRNSDHYFFRLSSASCQQFLREWTRSGTLQHEAANKMQEWLGGEGENKLTDWDISRDAPYFGFQIPDAPGKYFYVWLDAPVGYMGSFRQLCKNTGLSFEDYWRHGSEAELYHFIGKDILYFHALFWPAMLQHAGFRTPTRLFAHGFLTVNGEKMSKSRGTFITASSYVEHVKNTEYLRYYYAAKLNGTMEDLDLNLDDFVARVNSDLIGKYINIASRSAGFISKRFAGKLAPHTLLAQCADTSGLAGKLVEDAPKQNLLELLQDASSQIAEYYETRDYSKATRSIGTLLDLINAYIDATKPWELAKDPSNVEWLQGVCSVALQAFRIITIYLKPVLPQLAKDVETFLNVGELHWQDAQVLLPDGHLINAYQHLMTRLDPKSIEAMVEANKASLQPVPPASQQRHAEHQQHAVAAAPAAQAASKAGETVGDATMPLKMMGADVAPIAPTISIDDFNKIDLRVARIVNAEHVEGAEKLLKLTLDIGEPQPRTVFAGIKSAYDPDWLKGRMTVMVANLAPRKMKFGLSEGMVLAASGTTPGLFILSPDAGAQPGMRVK</sequence>
<dbReference type="CDD" id="cd02800">
    <property type="entry name" value="tRNA_bind_EcMetRS_like"/>
    <property type="match status" value="1"/>
</dbReference>
<dbReference type="NCBIfam" id="NF001100">
    <property type="entry name" value="PRK00133.1"/>
    <property type="match status" value="1"/>
</dbReference>
<keyword evidence="7 16" id="KW-0436">Ligase</keyword>
<keyword evidence="6 16" id="KW-0820">tRNA-binding</keyword>
<dbReference type="Pfam" id="PF19303">
    <property type="entry name" value="Anticodon_3"/>
    <property type="match status" value="1"/>
</dbReference>
<keyword evidence="8 16" id="KW-0479">Metal-binding</keyword>
<evidence type="ECO:0000256" key="17">
    <source>
        <dbReference type="SAM" id="MobiDB-lite"/>
    </source>
</evidence>
<keyword evidence="12 16" id="KW-0694">RNA-binding</keyword>
<keyword evidence="11 16" id="KW-0067">ATP-binding</keyword>
<keyword evidence="10 16" id="KW-0862">Zinc</keyword>
<dbReference type="PROSITE" id="PS50886">
    <property type="entry name" value="TRBD"/>
    <property type="match status" value="1"/>
</dbReference>
<protein>
    <recommendedName>
        <fullName evidence="16">Methionine--tRNA ligase</fullName>
        <ecNumber evidence="16">6.1.1.10</ecNumber>
    </recommendedName>
    <alternativeName>
        <fullName evidence="16">Methionyl-tRNA synthetase</fullName>
        <shortName evidence="16">MetRS</shortName>
    </alternativeName>
</protein>
<dbReference type="InterPro" id="IPR012340">
    <property type="entry name" value="NA-bd_OB-fold"/>
</dbReference>
<gene>
    <name evidence="16" type="primary">metG</name>
    <name evidence="19" type="ORF">MIZ01_2279</name>
</gene>
<keyword evidence="5 16" id="KW-0963">Cytoplasm</keyword>
<accession>A0AAN1XBI9</accession>
<feature type="compositionally biased region" description="Low complexity" evidence="17">
    <location>
        <begin position="591"/>
        <end position="602"/>
    </location>
</feature>
<dbReference type="NCBIfam" id="TIGR00398">
    <property type="entry name" value="metG"/>
    <property type="match status" value="1"/>
</dbReference>
<dbReference type="RefSeq" id="WP_237246994.1">
    <property type="nucleotide sequence ID" value="NZ_AP023423.1"/>
</dbReference>
<proteinExistence type="inferred from homology"/>
<dbReference type="CDD" id="cd07957">
    <property type="entry name" value="Anticodon_Ia_Met"/>
    <property type="match status" value="1"/>
</dbReference>
<dbReference type="PANTHER" id="PTHR45765">
    <property type="entry name" value="METHIONINE--TRNA LIGASE"/>
    <property type="match status" value="1"/>
</dbReference>
<dbReference type="GO" id="GO:0005524">
    <property type="term" value="F:ATP binding"/>
    <property type="evidence" value="ECO:0007669"/>
    <property type="project" value="UniProtKB-UniRule"/>
</dbReference>
<dbReference type="GO" id="GO:0004825">
    <property type="term" value="F:methionine-tRNA ligase activity"/>
    <property type="evidence" value="ECO:0007669"/>
    <property type="project" value="UniProtKB-UniRule"/>
</dbReference>
<dbReference type="Gene3D" id="2.40.50.140">
    <property type="entry name" value="Nucleic acid-binding proteins"/>
    <property type="match status" value="1"/>
</dbReference>
<feature type="short sequence motif" description="'HIGH' region" evidence="16">
    <location>
        <begin position="12"/>
        <end position="22"/>
    </location>
</feature>
<evidence type="ECO:0000256" key="12">
    <source>
        <dbReference type="ARBA" id="ARBA00022884"/>
    </source>
</evidence>
<comment type="similarity">
    <text evidence="3 16">Belongs to the class-I aminoacyl-tRNA synthetase family. MetG type 1 subfamily.</text>
</comment>
<dbReference type="InterPro" id="IPR014729">
    <property type="entry name" value="Rossmann-like_a/b/a_fold"/>
</dbReference>
<dbReference type="GO" id="GO:0005829">
    <property type="term" value="C:cytosol"/>
    <property type="evidence" value="ECO:0007669"/>
    <property type="project" value="TreeGrafter"/>
</dbReference>
<evidence type="ECO:0000256" key="7">
    <source>
        <dbReference type="ARBA" id="ARBA00022598"/>
    </source>
</evidence>
<dbReference type="InterPro" id="IPR029038">
    <property type="entry name" value="MetRS_Zn"/>
</dbReference>
<dbReference type="Gene3D" id="3.40.50.620">
    <property type="entry name" value="HUPs"/>
    <property type="match status" value="1"/>
</dbReference>
<dbReference type="PANTHER" id="PTHR45765:SF1">
    <property type="entry name" value="METHIONINE--TRNA LIGASE, CYTOPLASMIC"/>
    <property type="match status" value="1"/>
</dbReference>
<dbReference type="FunFam" id="2.20.28.20:FF:000001">
    <property type="entry name" value="Methionine--tRNA ligase"/>
    <property type="match status" value="1"/>
</dbReference>
<dbReference type="PRINTS" id="PR01041">
    <property type="entry name" value="TRNASYNTHMET"/>
</dbReference>
<feature type="binding site" evidence="16">
    <location>
        <position position="156"/>
    </location>
    <ligand>
        <name>Zn(2+)</name>
        <dbReference type="ChEBI" id="CHEBI:29105"/>
    </ligand>
</feature>
<name>A0AAN1XBI9_9PROT</name>
<evidence type="ECO:0000256" key="8">
    <source>
        <dbReference type="ARBA" id="ARBA00022723"/>
    </source>
</evidence>
<dbReference type="InterPro" id="IPR014758">
    <property type="entry name" value="Met-tRNA_synth"/>
</dbReference>
<evidence type="ECO:0000256" key="11">
    <source>
        <dbReference type="ARBA" id="ARBA00022840"/>
    </source>
</evidence>
<dbReference type="AlphaFoldDB" id="A0AAN1XBI9"/>
<keyword evidence="20" id="KW-1185">Reference proteome</keyword>
<dbReference type="InterPro" id="IPR004495">
    <property type="entry name" value="Met-tRNA-synth_bsu_C"/>
</dbReference>
<evidence type="ECO:0000256" key="14">
    <source>
        <dbReference type="ARBA" id="ARBA00023146"/>
    </source>
</evidence>
<feature type="binding site" evidence="16">
    <location>
        <position position="337"/>
    </location>
    <ligand>
        <name>ATP</name>
        <dbReference type="ChEBI" id="CHEBI:30616"/>
    </ligand>
</feature>
<evidence type="ECO:0000256" key="13">
    <source>
        <dbReference type="ARBA" id="ARBA00022917"/>
    </source>
</evidence>
<dbReference type="Gene3D" id="1.10.730.10">
    <property type="entry name" value="Isoleucyl-tRNA Synthetase, Domain 1"/>
    <property type="match status" value="1"/>
</dbReference>
<dbReference type="GO" id="GO:0000049">
    <property type="term" value="F:tRNA binding"/>
    <property type="evidence" value="ECO:0007669"/>
    <property type="project" value="UniProtKB-UniRule"/>
</dbReference>
<evidence type="ECO:0000256" key="2">
    <source>
        <dbReference type="ARBA" id="ARBA00004496"/>
    </source>
</evidence>
<dbReference type="InterPro" id="IPR015413">
    <property type="entry name" value="Methionyl/Leucyl_tRNA_Synth"/>
</dbReference>
<dbReference type="SUPFAM" id="SSF50249">
    <property type="entry name" value="Nucleic acid-binding proteins"/>
    <property type="match status" value="1"/>
</dbReference>
<evidence type="ECO:0000256" key="15">
    <source>
        <dbReference type="ARBA" id="ARBA00047364"/>
    </source>
</evidence>
<evidence type="ECO:0000256" key="9">
    <source>
        <dbReference type="ARBA" id="ARBA00022741"/>
    </source>
</evidence>
<dbReference type="Pfam" id="PF09334">
    <property type="entry name" value="tRNA-synt_1g"/>
    <property type="match status" value="1"/>
</dbReference>
<dbReference type="InterPro" id="IPR033911">
    <property type="entry name" value="MetRS_core"/>
</dbReference>
<evidence type="ECO:0000256" key="5">
    <source>
        <dbReference type="ARBA" id="ARBA00022490"/>
    </source>
</evidence>
<evidence type="ECO:0000256" key="4">
    <source>
        <dbReference type="ARBA" id="ARBA00011738"/>
    </source>
</evidence>
<evidence type="ECO:0000313" key="19">
    <source>
        <dbReference type="EMBL" id="BCK88475.1"/>
    </source>
</evidence>
<dbReference type="SUPFAM" id="SSF57770">
    <property type="entry name" value="Methionyl-tRNA synthetase (MetRS), Zn-domain"/>
    <property type="match status" value="1"/>
</dbReference>
<dbReference type="InterPro" id="IPR002547">
    <property type="entry name" value="tRNA-bd_dom"/>
</dbReference>
<dbReference type="EMBL" id="AP023423">
    <property type="protein sequence ID" value="BCK88475.1"/>
    <property type="molecule type" value="Genomic_DNA"/>
</dbReference>
<keyword evidence="9 16" id="KW-0547">Nucleotide-binding</keyword>
<comment type="subunit">
    <text evidence="4 16">Homodimer.</text>
</comment>
<evidence type="ECO:0000256" key="10">
    <source>
        <dbReference type="ARBA" id="ARBA00022833"/>
    </source>
</evidence>
<evidence type="ECO:0000256" key="16">
    <source>
        <dbReference type="HAMAP-Rule" id="MF_00098"/>
    </source>
</evidence>
<dbReference type="Pfam" id="PF01588">
    <property type="entry name" value="tRNA_bind"/>
    <property type="match status" value="1"/>
</dbReference>
<feature type="domain" description="TRNA-binding" evidence="18">
    <location>
        <begin position="634"/>
        <end position="736"/>
    </location>
</feature>
<dbReference type="InterPro" id="IPR001412">
    <property type="entry name" value="aa-tRNA-synth_I_CS"/>
</dbReference>
<dbReference type="InterPro" id="IPR041872">
    <property type="entry name" value="Anticodon_Met"/>
</dbReference>
<comment type="catalytic activity">
    <reaction evidence="15 16">
        <text>tRNA(Met) + L-methionine + ATP = L-methionyl-tRNA(Met) + AMP + diphosphate</text>
        <dbReference type="Rhea" id="RHEA:13481"/>
        <dbReference type="Rhea" id="RHEA-COMP:9667"/>
        <dbReference type="Rhea" id="RHEA-COMP:9698"/>
        <dbReference type="ChEBI" id="CHEBI:30616"/>
        <dbReference type="ChEBI" id="CHEBI:33019"/>
        <dbReference type="ChEBI" id="CHEBI:57844"/>
        <dbReference type="ChEBI" id="CHEBI:78442"/>
        <dbReference type="ChEBI" id="CHEBI:78530"/>
        <dbReference type="ChEBI" id="CHEBI:456215"/>
        <dbReference type="EC" id="6.1.1.10"/>
    </reaction>
</comment>
<keyword evidence="14 16" id="KW-0030">Aminoacyl-tRNA synthetase</keyword>
<evidence type="ECO:0000313" key="20">
    <source>
        <dbReference type="Proteomes" id="UP001320326"/>
    </source>
</evidence>
<dbReference type="NCBIfam" id="TIGR00399">
    <property type="entry name" value="metG_C_term"/>
    <property type="match status" value="1"/>
</dbReference>
<dbReference type="KEGG" id="seme:MIZ01_2279"/>
<dbReference type="InterPro" id="IPR023458">
    <property type="entry name" value="Met-tRNA_ligase_1"/>
</dbReference>
<dbReference type="SUPFAM" id="SSF52374">
    <property type="entry name" value="Nucleotidylyl transferase"/>
    <property type="match status" value="1"/>
</dbReference>
<dbReference type="FunFam" id="2.40.50.140:FF:000042">
    <property type="entry name" value="Methionine--tRNA ligase"/>
    <property type="match status" value="1"/>
</dbReference>
<feature type="binding site" evidence="16">
    <location>
        <position position="159"/>
    </location>
    <ligand>
        <name>Zn(2+)</name>
        <dbReference type="ChEBI" id="CHEBI:29105"/>
    </ligand>
</feature>
<dbReference type="Gene3D" id="2.20.28.20">
    <property type="entry name" value="Methionyl-tRNA synthetase, Zn-domain"/>
    <property type="match status" value="1"/>
</dbReference>
<reference evidence="19 20" key="1">
    <citation type="journal article" date="2022" name="Int. J. Syst. Evol. Microbiol.">
        <title>&lt;i&gt;Sideroxyarcus emersonii&lt;/i&gt; gen. nov. sp. nov., a neutrophilic, microaerobic iron- and thiosulfate-oxidizing bacterium isolated from iron-rich wetland sediment.</title>
        <authorList>
            <person name="Kato S."/>
            <person name="Itoh T."/>
            <person name="Iino T."/>
            <person name="Ohkuma M."/>
        </authorList>
    </citation>
    <scope>NUCLEOTIDE SEQUENCE [LARGE SCALE GENOMIC DNA]</scope>
    <source>
        <strain evidence="19 20">MIZ01</strain>
    </source>
</reference>
<dbReference type="InterPro" id="IPR009080">
    <property type="entry name" value="tRNAsynth_Ia_anticodon-bd"/>
</dbReference>
<dbReference type="CDD" id="cd00814">
    <property type="entry name" value="MetRS_core"/>
    <property type="match status" value="1"/>
</dbReference>
<dbReference type="GO" id="GO:0046872">
    <property type="term" value="F:metal ion binding"/>
    <property type="evidence" value="ECO:0007669"/>
    <property type="project" value="UniProtKB-KW"/>
</dbReference>
<organism evidence="19 20">
    <name type="scientific">Sideroxyarcus emersonii</name>
    <dbReference type="NCBI Taxonomy" id="2764705"/>
    <lineage>
        <taxon>Bacteria</taxon>
        <taxon>Pseudomonadati</taxon>
        <taxon>Pseudomonadota</taxon>
        <taxon>Betaproteobacteria</taxon>
        <taxon>Nitrosomonadales</taxon>
        <taxon>Gallionellaceae</taxon>
        <taxon>Sideroxyarcus</taxon>
    </lineage>
</organism>
<evidence type="ECO:0000259" key="18">
    <source>
        <dbReference type="PROSITE" id="PS50886"/>
    </source>
</evidence>
<feature type="binding site" evidence="16">
    <location>
        <position position="146"/>
    </location>
    <ligand>
        <name>Zn(2+)</name>
        <dbReference type="ChEBI" id="CHEBI:29105"/>
    </ligand>
</feature>
<evidence type="ECO:0000256" key="1">
    <source>
        <dbReference type="ARBA" id="ARBA00003314"/>
    </source>
</evidence>
<dbReference type="EC" id="6.1.1.10" evidence="16"/>
<feature type="short sequence motif" description="'KMSKS' region" evidence="16">
    <location>
        <begin position="334"/>
        <end position="338"/>
    </location>
</feature>
<feature type="region of interest" description="Disordered" evidence="17">
    <location>
        <begin position="573"/>
        <end position="607"/>
    </location>
</feature>
<dbReference type="GO" id="GO:0006431">
    <property type="term" value="P:methionyl-tRNA aminoacylation"/>
    <property type="evidence" value="ECO:0007669"/>
    <property type="project" value="UniProtKB-UniRule"/>
</dbReference>
<dbReference type="HAMAP" id="MF_00098">
    <property type="entry name" value="Met_tRNA_synth_type1"/>
    <property type="match status" value="1"/>
</dbReference>